<proteinExistence type="predicted"/>
<dbReference type="AlphaFoldDB" id="A0A0N1FA78"/>
<feature type="compositionally biased region" description="Polar residues" evidence="1">
    <location>
        <begin position="1"/>
        <end position="11"/>
    </location>
</feature>
<evidence type="ECO:0000256" key="1">
    <source>
        <dbReference type="SAM" id="MobiDB-lite"/>
    </source>
</evidence>
<comment type="caution">
    <text evidence="2">The sequence shown here is derived from an EMBL/GenBank/DDBJ whole genome shotgun (WGS) entry which is preliminary data.</text>
</comment>
<dbReference type="Proteomes" id="UP000031553">
    <property type="component" value="Unassembled WGS sequence"/>
</dbReference>
<sequence>MTSWSDSTVSIPSPAARTSEAAPKRTAWPSRSPIARRGMATGALPFPSRASQVRCTPVTRLSGSVTAAIMAGQVSVGLSASAR</sequence>
<organism evidence="2 3">
    <name type="scientific">Komagataeibacter intermedius AF2</name>
    <dbReference type="NCBI Taxonomy" id="1458464"/>
    <lineage>
        <taxon>Bacteria</taxon>
        <taxon>Pseudomonadati</taxon>
        <taxon>Pseudomonadota</taxon>
        <taxon>Alphaproteobacteria</taxon>
        <taxon>Acetobacterales</taxon>
        <taxon>Acetobacteraceae</taxon>
        <taxon>Komagataeibacter</taxon>
    </lineage>
</organism>
<protein>
    <submittedName>
        <fullName evidence="2">Uncharacterized protein</fullName>
    </submittedName>
</protein>
<evidence type="ECO:0000313" key="2">
    <source>
        <dbReference type="EMBL" id="KPH87197.1"/>
    </source>
</evidence>
<reference evidence="2 3" key="1">
    <citation type="submission" date="2015-07" db="EMBL/GenBank/DDBJ databases">
        <title>Draft Genome Sequence of Komagataeibacter intermedius Strain AF2, Isolated from Kombucha Tea.</title>
        <authorList>
            <person name="Santos R.A."/>
            <person name="Berretta A.A."/>
            <person name="Barud H.S."/>
            <person name="Ribeiro S.J."/>
            <person name="Gonzalez-Garcia L.N."/>
            <person name="Zucchi T.D."/>
            <person name="Goldman G.H."/>
            <person name="Riano-Pachon D.M."/>
        </authorList>
    </citation>
    <scope>NUCLEOTIDE SEQUENCE [LARGE SCALE GENOMIC DNA]</scope>
    <source>
        <strain evidence="2 3">AF2</strain>
    </source>
</reference>
<evidence type="ECO:0000313" key="3">
    <source>
        <dbReference type="Proteomes" id="UP000031553"/>
    </source>
</evidence>
<name>A0A0N1FA78_9PROT</name>
<dbReference type="EMBL" id="JUFX02000140">
    <property type="protein sequence ID" value="KPH87197.1"/>
    <property type="molecule type" value="Genomic_DNA"/>
</dbReference>
<feature type="region of interest" description="Disordered" evidence="1">
    <location>
        <begin position="1"/>
        <end position="47"/>
    </location>
</feature>
<accession>A0A0N1FA78</accession>
<gene>
    <name evidence="2" type="ORF">GLUCOINTEAF2_0204169</name>
</gene>